<dbReference type="InterPro" id="IPR004242">
    <property type="entry name" value="Transposase_21"/>
</dbReference>
<evidence type="ECO:0000313" key="2">
    <source>
        <dbReference type="Proteomes" id="UP000615446"/>
    </source>
</evidence>
<evidence type="ECO:0000313" key="1">
    <source>
        <dbReference type="EMBL" id="GES75665.1"/>
    </source>
</evidence>
<name>A0A8H3QCK3_9GLOM</name>
<dbReference type="EMBL" id="BLAL01000017">
    <property type="protein sequence ID" value="GES75665.1"/>
    <property type="molecule type" value="Genomic_DNA"/>
</dbReference>
<protein>
    <recommendedName>
        <fullName evidence="3">Transposase domain-containing protein</fullName>
    </recommendedName>
</protein>
<dbReference type="OrthoDB" id="2421950at2759"/>
<reference evidence="1" key="1">
    <citation type="submission" date="2019-10" db="EMBL/GenBank/DDBJ databases">
        <title>Conservation and host-specific expression of non-tandemly repeated heterogenous ribosome RNA gene in arbuscular mycorrhizal fungi.</title>
        <authorList>
            <person name="Maeda T."/>
            <person name="Kobayashi Y."/>
            <person name="Nakagawa T."/>
            <person name="Ezawa T."/>
            <person name="Yamaguchi K."/>
            <person name="Bino T."/>
            <person name="Nishimoto Y."/>
            <person name="Shigenobu S."/>
            <person name="Kawaguchi M."/>
        </authorList>
    </citation>
    <scope>NUCLEOTIDE SEQUENCE</scope>
    <source>
        <strain evidence="1">HR1</strain>
    </source>
</reference>
<organism evidence="1 2">
    <name type="scientific">Rhizophagus clarus</name>
    <dbReference type="NCBI Taxonomy" id="94130"/>
    <lineage>
        <taxon>Eukaryota</taxon>
        <taxon>Fungi</taxon>
        <taxon>Fungi incertae sedis</taxon>
        <taxon>Mucoromycota</taxon>
        <taxon>Glomeromycotina</taxon>
        <taxon>Glomeromycetes</taxon>
        <taxon>Glomerales</taxon>
        <taxon>Glomeraceae</taxon>
        <taxon>Rhizophagus</taxon>
    </lineage>
</organism>
<comment type="caution">
    <text evidence="1">The sequence shown here is derived from an EMBL/GenBank/DDBJ whole genome shotgun (WGS) entry which is preliminary data.</text>
</comment>
<dbReference type="Pfam" id="PF02992">
    <property type="entry name" value="Transposase_21"/>
    <property type="match status" value="1"/>
</dbReference>
<dbReference type="Proteomes" id="UP000615446">
    <property type="component" value="Unassembled WGS sequence"/>
</dbReference>
<accession>A0A8H3QCK3</accession>
<gene>
    <name evidence="1" type="ORF">RCL2_000308700</name>
</gene>
<proteinExistence type="predicted"/>
<dbReference type="AlphaFoldDB" id="A0A8H3QCK3"/>
<sequence>MNKQPCYCNKCKGSVDSKRTFRRHLLKELNEQNNPSIKRKQNFANQVKNNHFDIYSNPTPEPIFTLYDDAASTSYNRIARSIPSIPILQETGILDDANNFIILPNNLNNITIDEKSYSDDEIISEYEVDDHYTINTNTFVLPQTASEALLNFLNELLQSFNDAAAYSDFPSTRYRADQLLGVKYEYKNYIVCPQCHYLYLPGILNGKNQHIKFYPYYSIIRQLELLLSKSKMEDLLESCFNREIDDDVFANIYEGRVWKTFTDTNGQPFFVKNILKVHIGFALNLDWFNPCKHIQYSVGVIYLILLNLSHYIRFHKENTFIIGIIPGPHEPDVNEIHQYIEPLVDELLQLWAGQVIKSPNYPIGRIYRAALIMIICDMPAARKVINILSFIININLILNNLFVY</sequence>
<evidence type="ECO:0008006" key="3">
    <source>
        <dbReference type="Google" id="ProtNLM"/>
    </source>
</evidence>